<evidence type="ECO:0000313" key="2">
    <source>
        <dbReference type="Proteomes" id="UP001165042"/>
    </source>
</evidence>
<gene>
    <name evidence="1" type="ORF">Aglo03_09090</name>
</gene>
<name>A0A9W6V8M6_9PSEU</name>
<protein>
    <submittedName>
        <fullName evidence="1">Uncharacterized protein</fullName>
    </submittedName>
</protein>
<sequence>MTGGVEVRQETGARDSEEEITAAVVAADPRVVAVFAAGCAERVIQQFTSSRGGDPDRADDVEVLVDAVERLWDLAASAESFGATVPLLEAFRELHGEDVLVDTEDIIAFEAVVTALHATQYRATGDPTAALACAHVIRTAMWMFDQNSPGSDRHGAEVARQREVLASGAVPAALVRAQDIAIGREWALE</sequence>
<dbReference type="AlphaFoldDB" id="A0A9W6V8M6"/>
<evidence type="ECO:0000313" key="1">
    <source>
        <dbReference type="EMBL" id="GLW90093.1"/>
    </source>
</evidence>
<organism evidence="1 2">
    <name type="scientific">Actinokineospora globicatena</name>
    <dbReference type="NCBI Taxonomy" id="103729"/>
    <lineage>
        <taxon>Bacteria</taxon>
        <taxon>Bacillati</taxon>
        <taxon>Actinomycetota</taxon>
        <taxon>Actinomycetes</taxon>
        <taxon>Pseudonocardiales</taxon>
        <taxon>Pseudonocardiaceae</taxon>
        <taxon>Actinokineospora</taxon>
    </lineage>
</organism>
<keyword evidence="2" id="KW-1185">Reference proteome</keyword>
<dbReference type="Proteomes" id="UP001165042">
    <property type="component" value="Unassembled WGS sequence"/>
</dbReference>
<dbReference type="EMBL" id="BSSD01000001">
    <property type="protein sequence ID" value="GLW90093.1"/>
    <property type="molecule type" value="Genomic_DNA"/>
</dbReference>
<accession>A0A9W6V8M6</accession>
<comment type="caution">
    <text evidence="1">The sequence shown here is derived from an EMBL/GenBank/DDBJ whole genome shotgun (WGS) entry which is preliminary data.</text>
</comment>
<reference evidence="1" key="1">
    <citation type="submission" date="2023-02" db="EMBL/GenBank/DDBJ databases">
        <title>Actinokineospora globicatena NBRC 15670.</title>
        <authorList>
            <person name="Ichikawa N."/>
            <person name="Sato H."/>
            <person name="Tonouchi N."/>
        </authorList>
    </citation>
    <scope>NUCLEOTIDE SEQUENCE</scope>
    <source>
        <strain evidence="1">NBRC 15670</strain>
    </source>
</reference>
<proteinExistence type="predicted"/>